<reference evidence="2 3" key="1">
    <citation type="submission" date="2019-06" db="EMBL/GenBank/DDBJ databases">
        <title>Persicimonas caeni gen. nov., sp. nov., a predatory bacterium isolated from solar saltern.</title>
        <authorList>
            <person name="Wang S."/>
        </authorList>
    </citation>
    <scope>NUCLEOTIDE SEQUENCE [LARGE SCALE GENOMIC DNA]</scope>
    <source>
        <strain evidence="2 3">YN101</strain>
    </source>
</reference>
<dbReference type="EMBL" id="CP041186">
    <property type="protein sequence ID" value="QDG52972.1"/>
    <property type="molecule type" value="Genomic_DNA"/>
</dbReference>
<keyword evidence="1" id="KW-1133">Transmembrane helix</keyword>
<name>A0A4Y6PXB9_PERCE</name>
<evidence type="ECO:0000313" key="3">
    <source>
        <dbReference type="Proteomes" id="UP000315995"/>
    </source>
</evidence>
<dbReference type="Proteomes" id="UP000315995">
    <property type="component" value="Chromosome"/>
</dbReference>
<keyword evidence="1" id="KW-0812">Transmembrane</keyword>
<dbReference type="AlphaFoldDB" id="A0A4Y6PXB9"/>
<sequence>MKPSIAKIRGFFDRSHRDESGAVALLCLAAVLALMMVAWIIVDAHKSTKDKIMLQGAADTAAFSHASVEARSMNMIAYSNISKRSIVGIHSLYPSFFAAYTVWLAGKVADCLKIPPNLGACATAIYNAPTWISEFIGDHVKYSGDPITPYIEAAAEGLTDIVGTISGLKDGLDELGFGIDLSPLGSGNSENAHLSDIRALDNYQHYMLHITPWWAFTEHLSRGWRNGASAVASFPPPPGRVTIGLSAIQNVIDKINTALSLFGIQTIDLTTFHGNDNLPISKASWGSGFLSPPPAVNWMCQMVTGYSNCGLSLDSLGSYSLSSLKSMGNESYIVEHIANTIRHKQESGVDAANGFVMATGPTLFFATVGLLYSDSVFGETAFPYEIDGGSGGEWLKRTSNMVFAYHNDPSRFDEDRQKYGFLSREYTHAAGLIDDLMYKSSGYWTMAKSEITFNGSGFPPDVWHPSWTARMRPVHLPGEFSDAGFQMNDAYMQTLPYLALSAQVASVTSSGALDAILNSLRDMAMMHIYTSAMGDSTSGGIAK</sequence>
<feature type="transmembrane region" description="Helical" evidence="1">
    <location>
        <begin position="21"/>
        <end position="42"/>
    </location>
</feature>
<keyword evidence="3" id="KW-1185">Reference proteome</keyword>
<evidence type="ECO:0000313" key="2">
    <source>
        <dbReference type="EMBL" id="QDG52972.1"/>
    </source>
</evidence>
<evidence type="ECO:0000256" key="1">
    <source>
        <dbReference type="SAM" id="Phobius"/>
    </source>
</evidence>
<keyword evidence="1" id="KW-0472">Membrane</keyword>
<organism evidence="2 3">
    <name type="scientific">Persicimonas caeni</name>
    <dbReference type="NCBI Taxonomy" id="2292766"/>
    <lineage>
        <taxon>Bacteria</taxon>
        <taxon>Deltaproteobacteria</taxon>
        <taxon>Bradymonadales</taxon>
        <taxon>Bradymonadaceae</taxon>
        <taxon>Persicimonas</taxon>
    </lineage>
</organism>
<accession>A0A4Y6PXB9</accession>
<accession>A0A5B8Y941</accession>
<dbReference type="RefSeq" id="WP_141199433.1">
    <property type="nucleotide sequence ID" value="NZ_CP041186.1"/>
</dbReference>
<protein>
    <submittedName>
        <fullName evidence="2">Uncharacterized protein</fullName>
    </submittedName>
</protein>
<dbReference type="OrthoDB" id="5526210at2"/>
<gene>
    <name evidence="2" type="ORF">FIV42_20150</name>
</gene>
<proteinExistence type="predicted"/>